<organism evidence="1 2">
    <name type="scientific">Caerostris extrusa</name>
    <name type="common">Bark spider</name>
    <name type="synonym">Caerostris bankana</name>
    <dbReference type="NCBI Taxonomy" id="172846"/>
    <lineage>
        <taxon>Eukaryota</taxon>
        <taxon>Metazoa</taxon>
        <taxon>Ecdysozoa</taxon>
        <taxon>Arthropoda</taxon>
        <taxon>Chelicerata</taxon>
        <taxon>Arachnida</taxon>
        <taxon>Araneae</taxon>
        <taxon>Araneomorphae</taxon>
        <taxon>Entelegynae</taxon>
        <taxon>Araneoidea</taxon>
        <taxon>Araneidae</taxon>
        <taxon>Caerostris</taxon>
    </lineage>
</organism>
<comment type="caution">
    <text evidence="1">The sequence shown here is derived from an EMBL/GenBank/DDBJ whole genome shotgun (WGS) entry which is preliminary data.</text>
</comment>
<evidence type="ECO:0000313" key="2">
    <source>
        <dbReference type="Proteomes" id="UP001054945"/>
    </source>
</evidence>
<protein>
    <submittedName>
        <fullName evidence="1">Uncharacterized protein</fullName>
    </submittedName>
</protein>
<accession>A0AAV4T879</accession>
<proteinExistence type="predicted"/>
<gene>
    <name evidence="1" type="ORF">CEXT_107281</name>
</gene>
<dbReference type="Proteomes" id="UP001054945">
    <property type="component" value="Unassembled WGS sequence"/>
</dbReference>
<reference evidence="1 2" key="1">
    <citation type="submission" date="2021-06" db="EMBL/GenBank/DDBJ databases">
        <title>Caerostris extrusa draft genome.</title>
        <authorList>
            <person name="Kono N."/>
            <person name="Arakawa K."/>
        </authorList>
    </citation>
    <scope>NUCLEOTIDE SEQUENCE [LARGE SCALE GENOMIC DNA]</scope>
</reference>
<evidence type="ECO:0000313" key="1">
    <source>
        <dbReference type="EMBL" id="GIY42480.1"/>
    </source>
</evidence>
<dbReference type="AlphaFoldDB" id="A0AAV4T879"/>
<sequence length="97" mass="10968">MRRKPFIVLKKACFLIIGPLINEVNELLGGVFDVINFVIMEKISFVVLLRLIPLSRAIGAKIHETERVKLLPVFAVDKIVVFPHSFPKNAEITSEVK</sequence>
<keyword evidence="2" id="KW-1185">Reference proteome</keyword>
<name>A0AAV4T879_CAEEX</name>
<dbReference type="EMBL" id="BPLR01010852">
    <property type="protein sequence ID" value="GIY42480.1"/>
    <property type="molecule type" value="Genomic_DNA"/>
</dbReference>